<name>A0A2T7PIG9_POMCA</name>
<dbReference type="AlphaFoldDB" id="A0A2T7PIG9"/>
<evidence type="ECO:0000313" key="2">
    <source>
        <dbReference type="EMBL" id="PVD33209.1"/>
    </source>
</evidence>
<reference evidence="2 3" key="1">
    <citation type="submission" date="2018-04" db="EMBL/GenBank/DDBJ databases">
        <title>The genome of golden apple snail Pomacea canaliculata provides insight into stress tolerance and invasive adaptation.</title>
        <authorList>
            <person name="Liu C."/>
            <person name="Liu B."/>
            <person name="Ren Y."/>
            <person name="Zhang Y."/>
            <person name="Wang H."/>
            <person name="Li S."/>
            <person name="Jiang F."/>
            <person name="Yin L."/>
            <person name="Zhang G."/>
            <person name="Qian W."/>
            <person name="Fan W."/>
        </authorList>
    </citation>
    <scope>NUCLEOTIDE SEQUENCE [LARGE SCALE GENOMIC DNA]</scope>
    <source>
        <strain evidence="2">SZHN2017</strain>
        <tissue evidence="2">Muscle</tissue>
    </source>
</reference>
<gene>
    <name evidence="2" type="ORF">C0Q70_04460</name>
</gene>
<keyword evidence="3" id="KW-1185">Reference proteome</keyword>
<evidence type="ECO:0000313" key="3">
    <source>
        <dbReference type="Proteomes" id="UP000245119"/>
    </source>
</evidence>
<comment type="caution">
    <text evidence="2">The sequence shown here is derived from an EMBL/GenBank/DDBJ whole genome shotgun (WGS) entry which is preliminary data.</text>
</comment>
<dbReference type="EMBL" id="PZQS01000003">
    <property type="protein sequence ID" value="PVD33209.1"/>
    <property type="molecule type" value="Genomic_DNA"/>
</dbReference>
<evidence type="ECO:0000256" key="1">
    <source>
        <dbReference type="SAM" id="MobiDB-lite"/>
    </source>
</evidence>
<protein>
    <submittedName>
        <fullName evidence="2">Uncharacterized protein</fullName>
    </submittedName>
</protein>
<organism evidence="2 3">
    <name type="scientific">Pomacea canaliculata</name>
    <name type="common">Golden apple snail</name>
    <dbReference type="NCBI Taxonomy" id="400727"/>
    <lineage>
        <taxon>Eukaryota</taxon>
        <taxon>Metazoa</taxon>
        <taxon>Spiralia</taxon>
        <taxon>Lophotrochozoa</taxon>
        <taxon>Mollusca</taxon>
        <taxon>Gastropoda</taxon>
        <taxon>Caenogastropoda</taxon>
        <taxon>Architaenioglossa</taxon>
        <taxon>Ampullarioidea</taxon>
        <taxon>Ampullariidae</taxon>
        <taxon>Pomacea</taxon>
    </lineage>
</organism>
<sequence>MPELASPLASVNRSGRDAGVGEGASCWSLTSAVGEEYRGPDRVHLARRALQPEKYVMSDKYGVREVLMYDNCGVREERVAVGSISISVLYQSVLEGRRPDARSGLVWCWCRVVAKRLEELARWQGHRPLSHHSLISKVLRQETFVSRDQPGLWLLAWPVAVCGWLVSAVHVSSITVCADDLHRSLCNTIHPPPQLTTSGLCLKFVSAM</sequence>
<proteinExistence type="predicted"/>
<dbReference type="Proteomes" id="UP000245119">
    <property type="component" value="Linkage Group LG3"/>
</dbReference>
<accession>A0A2T7PIG9</accession>
<feature type="region of interest" description="Disordered" evidence="1">
    <location>
        <begin position="1"/>
        <end position="20"/>
    </location>
</feature>